<dbReference type="AlphaFoldDB" id="A0A8J6L6P1"/>
<gene>
    <name evidence="2" type="ORF">GEV33_010307</name>
</gene>
<reference evidence="2" key="2">
    <citation type="submission" date="2021-08" db="EMBL/GenBank/DDBJ databases">
        <authorList>
            <person name="Eriksson T."/>
        </authorList>
    </citation>
    <scope>NUCLEOTIDE SEQUENCE</scope>
    <source>
        <strain evidence="2">Stoneville</strain>
        <tissue evidence="2">Whole head</tissue>
    </source>
</reference>
<evidence type="ECO:0000313" key="2">
    <source>
        <dbReference type="EMBL" id="KAH0812484.1"/>
    </source>
</evidence>
<accession>A0A8J6L6P1</accession>
<reference evidence="2" key="1">
    <citation type="journal article" date="2020" name="J Insects Food Feed">
        <title>The yellow mealworm (Tenebrio molitor) genome: a resource for the emerging insects as food and feed industry.</title>
        <authorList>
            <person name="Eriksson T."/>
            <person name="Andere A."/>
            <person name="Kelstrup H."/>
            <person name="Emery V."/>
            <person name="Picard C."/>
        </authorList>
    </citation>
    <scope>NUCLEOTIDE SEQUENCE</scope>
    <source>
        <strain evidence="2">Stoneville</strain>
        <tissue evidence="2">Whole head</tissue>
    </source>
</reference>
<evidence type="ECO:0000313" key="3">
    <source>
        <dbReference type="Proteomes" id="UP000719412"/>
    </source>
</evidence>
<proteinExistence type="predicted"/>
<organism evidence="2 3">
    <name type="scientific">Tenebrio molitor</name>
    <name type="common">Yellow mealworm beetle</name>
    <dbReference type="NCBI Taxonomy" id="7067"/>
    <lineage>
        <taxon>Eukaryota</taxon>
        <taxon>Metazoa</taxon>
        <taxon>Ecdysozoa</taxon>
        <taxon>Arthropoda</taxon>
        <taxon>Hexapoda</taxon>
        <taxon>Insecta</taxon>
        <taxon>Pterygota</taxon>
        <taxon>Neoptera</taxon>
        <taxon>Endopterygota</taxon>
        <taxon>Coleoptera</taxon>
        <taxon>Polyphaga</taxon>
        <taxon>Cucujiformia</taxon>
        <taxon>Tenebrionidae</taxon>
        <taxon>Tenebrio</taxon>
    </lineage>
</organism>
<evidence type="ECO:0000256" key="1">
    <source>
        <dbReference type="SAM" id="MobiDB-lite"/>
    </source>
</evidence>
<dbReference type="EMBL" id="JABDTM020026007">
    <property type="protein sequence ID" value="KAH0812484.1"/>
    <property type="molecule type" value="Genomic_DNA"/>
</dbReference>
<protein>
    <submittedName>
        <fullName evidence="2">Uncharacterized protein</fullName>
    </submittedName>
</protein>
<keyword evidence="3" id="KW-1185">Reference proteome</keyword>
<feature type="compositionally biased region" description="Basic and acidic residues" evidence="1">
    <location>
        <begin position="1"/>
        <end position="26"/>
    </location>
</feature>
<comment type="caution">
    <text evidence="2">The sequence shown here is derived from an EMBL/GenBank/DDBJ whole genome shotgun (WGS) entry which is preliminary data.</text>
</comment>
<sequence>MRDRDNKTRPQDIDHQKIRSHQDRQNLDPPSQDRTTRGPCTKFSWKLTQPLRKSVTDKKLKSSTKFSGSFVKNIYSLARLNPMWGTPKAVLAIESDVVTPNFQFKKAKKGMVGIGERETYTSEEEDVSRSRRWD</sequence>
<dbReference type="Proteomes" id="UP000719412">
    <property type="component" value="Unassembled WGS sequence"/>
</dbReference>
<feature type="region of interest" description="Disordered" evidence="1">
    <location>
        <begin position="1"/>
        <end position="43"/>
    </location>
</feature>
<name>A0A8J6L6P1_TENMO</name>